<sequence>MSSPGPPAKLSMPEPGSDDPALSSPPLLTMPECDYRWVHAGAQHLDLLPTPITTAATSYKAFQPQESDRIEAAWLKFSPEERTKAISDWGRNEGEGSPGKVEEKAKAVEKEAAEHKERKRRQSVASSVDEHQGIEHVYSGEEQRGAKEKEDEKSYQAVMAKAQKDYEDLELISGVPVSQDSLFEVSLSTLSLHPVFWAHSGPRVPVIRGSWFITDETKPCSWELAEEIEKAYQEIQPWQPSYRDELATAISIGQSAEDKLKRNLPSRFGAGLSIMFDDAERGRLLTTGAMTYLSRTFWSSLSKSSGTHIYRGYGPAAAASGKEKSGLSSRRGSSSSQKSGKEAMRRPHSRDGSAGSLKKGILGKATSPEAIVSAASKGIIQAREALSHDMREATGHHDHAVAAEEEAAPVVGSNDDDPPCTDLLLVIHGIGQQLATQYESYNFVYAGNQLRQCIRKQAANPALASIIRDRRCQVLPVQWRASLNLDDEKTAEDKKHDMDNRFTMADITINKSIPYVRELTNAVLLDIPLFMSHHRQKMIEAVCLQANKLFRLWIARNPDFEAKGGRVHIIGHSLGSALAAHILSNQPTKMPPLAQLPKAVITKTRDRFLFNTSNLFLCGSPLGVFLHLDQAQLMPRKGRERTMHSPQDEALDRSGKFGCMAIDSIYNVFYFTDPVAYKLNAAVDNRSAPQRPPLAITAVTAGFYATLAEGLGTISRFLPWGSSNGGGSGEKKVLRPGAIRLPSGIEMSGPSGEEKLEGSRGERRFSALNPHGNLDFYLPSAGVSEYLDMITAHASYWADGSFAAFLLAETFSTRLDLMRTGLGLARDQLLPEGTVL</sequence>
<evidence type="ECO:0000259" key="2">
    <source>
        <dbReference type="PROSITE" id="PS51043"/>
    </source>
</evidence>
<gene>
    <name evidence="3" type="ORF">BD324DRAFT_617834</name>
</gene>
<dbReference type="PANTHER" id="PTHR23509:SF6">
    <property type="entry name" value="PHOSPHOLIPASE C1020.13C-RELATED"/>
    <property type="match status" value="1"/>
</dbReference>
<dbReference type="InParanoid" id="A0A1Y1ULH5"/>
<dbReference type="InterPro" id="IPR029058">
    <property type="entry name" value="AB_hydrolase_fold"/>
</dbReference>
<feature type="region of interest" description="Disordered" evidence="1">
    <location>
        <begin position="1"/>
        <end position="29"/>
    </location>
</feature>
<feature type="domain" description="DDHD" evidence="2">
    <location>
        <begin position="608"/>
        <end position="812"/>
    </location>
</feature>
<dbReference type="SUPFAM" id="SSF53474">
    <property type="entry name" value="alpha/beta-Hydrolases"/>
    <property type="match status" value="1"/>
</dbReference>
<evidence type="ECO:0000313" key="3">
    <source>
        <dbReference type="EMBL" id="ORX38900.1"/>
    </source>
</evidence>
<accession>A0A1Y1ULH5</accession>
<evidence type="ECO:0000313" key="4">
    <source>
        <dbReference type="Proteomes" id="UP000193218"/>
    </source>
</evidence>
<dbReference type="FunCoup" id="A0A1Y1ULH5">
    <property type="interactions" value="265"/>
</dbReference>
<dbReference type="GO" id="GO:0005737">
    <property type="term" value="C:cytoplasm"/>
    <property type="evidence" value="ECO:0007669"/>
    <property type="project" value="TreeGrafter"/>
</dbReference>
<dbReference type="InterPro" id="IPR058055">
    <property type="entry name" value="PA-PLA1"/>
</dbReference>
<organism evidence="3 4">
    <name type="scientific">Kockovaella imperatae</name>
    <dbReference type="NCBI Taxonomy" id="4999"/>
    <lineage>
        <taxon>Eukaryota</taxon>
        <taxon>Fungi</taxon>
        <taxon>Dikarya</taxon>
        <taxon>Basidiomycota</taxon>
        <taxon>Agaricomycotina</taxon>
        <taxon>Tremellomycetes</taxon>
        <taxon>Tremellales</taxon>
        <taxon>Cuniculitremaceae</taxon>
        <taxon>Kockovaella</taxon>
    </lineage>
</organism>
<dbReference type="PANTHER" id="PTHR23509">
    <property type="entry name" value="PA-PL1 PHOSPHOLIPASE FAMILY"/>
    <property type="match status" value="1"/>
</dbReference>
<protein>
    <submittedName>
        <fullName evidence="3">DDHD domain-domain-containing protein</fullName>
    </submittedName>
</protein>
<dbReference type="GeneID" id="33556758"/>
<dbReference type="OrthoDB" id="69269at2759"/>
<feature type="compositionally biased region" description="Basic and acidic residues" evidence="1">
    <location>
        <begin position="88"/>
        <end position="116"/>
    </location>
</feature>
<proteinExistence type="predicted"/>
<feature type="compositionally biased region" description="Basic and acidic residues" evidence="1">
    <location>
        <begin position="339"/>
        <end position="351"/>
    </location>
</feature>
<name>A0A1Y1ULH5_9TREE</name>
<evidence type="ECO:0000256" key="1">
    <source>
        <dbReference type="SAM" id="MobiDB-lite"/>
    </source>
</evidence>
<feature type="compositionally biased region" description="Low complexity" evidence="1">
    <location>
        <begin position="326"/>
        <end position="338"/>
    </location>
</feature>
<feature type="region of interest" description="Disordered" evidence="1">
    <location>
        <begin position="88"/>
        <end position="151"/>
    </location>
</feature>
<dbReference type="RefSeq" id="XP_021872763.1">
    <property type="nucleotide sequence ID" value="XM_022014950.1"/>
</dbReference>
<dbReference type="Pfam" id="PF02862">
    <property type="entry name" value="DDHD"/>
    <property type="match status" value="2"/>
</dbReference>
<dbReference type="AlphaFoldDB" id="A0A1Y1ULH5"/>
<dbReference type="EMBL" id="NBSH01000003">
    <property type="protein sequence ID" value="ORX38900.1"/>
    <property type="molecule type" value="Genomic_DNA"/>
</dbReference>
<dbReference type="Proteomes" id="UP000193218">
    <property type="component" value="Unassembled WGS sequence"/>
</dbReference>
<dbReference type="PROSITE" id="PS51043">
    <property type="entry name" value="DDHD"/>
    <property type="match status" value="1"/>
</dbReference>
<reference evidence="3 4" key="1">
    <citation type="submission" date="2017-03" db="EMBL/GenBank/DDBJ databases">
        <title>Widespread Adenine N6-methylation of Active Genes in Fungi.</title>
        <authorList>
            <consortium name="DOE Joint Genome Institute"/>
            <person name="Mondo S.J."/>
            <person name="Dannebaum R.O."/>
            <person name="Kuo R.C."/>
            <person name="Louie K.B."/>
            <person name="Bewick A.J."/>
            <person name="Labutti K."/>
            <person name="Haridas S."/>
            <person name="Kuo A."/>
            <person name="Salamov A."/>
            <person name="Ahrendt S.R."/>
            <person name="Lau R."/>
            <person name="Bowen B.P."/>
            <person name="Lipzen A."/>
            <person name="Sullivan W."/>
            <person name="Andreopoulos W.B."/>
            <person name="Clum A."/>
            <person name="Lindquist E."/>
            <person name="Daum C."/>
            <person name="Northen T.R."/>
            <person name="Ramamoorthy G."/>
            <person name="Schmitz R.J."/>
            <person name="Gryganskyi A."/>
            <person name="Culley D."/>
            <person name="Magnuson J."/>
            <person name="James T.Y."/>
            <person name="O'Malley M.A."/>
            <person name="Stajich J.E."/>
            <person name="Spatafora J.W."/>
            <person name="Visel A."/>
            <person name="Grigoriev I.V."/>
        </authorList>
    </citation>
    <scope>NUCLEOTIDE SEQUENCE [LARGE SCALE GENOMIC DNA]</scope>
    <source>
        <strain evidence="3 4">NRRL Y-17943</strain>
    </source>
</reference>
<keyword evidence="4" id="KW-1185">Reference proteome</keyword>
<dbReference type="InterPro" id="IPR004177">
    <property type="entry name" value="DDHD_dom"/>
</dbReference>
<feature type="compositionally biased region" description="Basic and acidic residues" evidence="1">
    <location>
        <begin position="128"/>
        <end position="151"/>
    </location>
</feature>
<dbReference type="GO" id="GO:0046872">
    <property type="term" value="F:metal ion binding"/>
    <property type="evidence" value="ECO:0007669"/>
    <property type="project" value="InterPro"/>
</dbReference>
<dbReference type="STRING" id="4999.A0A1Y1ULH5"/>
<comment type="caution">
    <text evidence="3">The sequence shown here is derived from an EMBL/GenBank/DDBJ whole genome shotgun (WGS) entry which is preliminary data.</text>
</comment>
<dbReference type="SMART" id="SM01127">
    <property type="entry name" value="DDHD"/>
    <property type="match status" value="1"/>
</dbReference>
<feature type="region of interest" description="Disordered" evidence="1">
    <location>
        <begin position="317"/>
        <end position="360"/>
    </location>
</feature>
<dbReference type="GO" id="GO:0004620">
    <property type="term" value="F:phospholipase activity"/>
    <property type="evidence" value="ECO:0007669"/>
    <property type="project" value="TreeGrafter"/>
</dbReference>